<feature type="zinc finger region" evidence="16">
    <location>
        <begin position="101"/>
        <end position="137"/>
    </location>
</feature>
<comment type="similarity">
    <text evidence="1 16 17">Belongs to the papillomaviridae E6 protein family.</text>
</comment>
<dbReference type="GO" id="GO:0003677">
    <property type="term" value="F:DNA binding"/>
    <property type="evidence" value="ECO:0007669"/>
    <property type="project" value="UniProtKB-UniRule"/>
</dbReference>
<keyword evidence="12 16" id="KW-0804">Transcription</keyword>
<reference evidence="18" key="1">
    <citation type="journal article" date="2016" name="J. Am. Acad. Dermatol.">
        <title>Human polyomavirus 6 and 7 are associated with pruritic and dyskeratotic dermatoses.</title>
        <authorList>
            <person name="Nguyen K.D."/>
            <person name="Lee E.E."/>
            <person name="Yue Y."/>
            <person name="Stork J."/>
            <person name="Pock L."/>
            <person name="North J.P."/>
            <person name="Vandergriff T."/>
            <person name="Cockerell C."/>
            <person name="Hosler G.A."/>
            <person name="Pastrana D.V."/>
            <person name="Buck C.B."/>
            <person name="Wang R.C."/>
        </authorList>
    </citation>
    <scope>NUCLEOTIDE SEQUENCE</scope>
    <source>
        <strain evidence="18">Dysk5</strain>
    </source>
</reference>
<proteinExistence type="inferred from homology"/>
<evidence type="ECO:0000256" key="5">
    <source>
        <dbReference type="ARBA" id="ARBA00022632"/>
    </source>
</evidence>
<evidence type="ECO:0000313" key="18">
    <source>
        <dbReference type="EMBL" id="AQM73676.1"/>
    </source>
</evidence>
<keyword evidence="13 16" id="KW-1035">Host cytoplasm</keyword>
<keyword evidence="11 16" id="KW-0010">Activator</keyword>
<keyword evidence="6 16" id="KW-0479">Metal-binding</keyword>
<dbReference type="GO" id="GO:0052170">
    <property type="term" value="P:symbiont-mediated suppression of host innate immune response"/>
    <property type="evidence" value="ECO:0007669"/>
    <property type="project" value="UniProtKB-KW"/>
</dbReference>
<evidence type="ECO:0000256" key="15">
    <source>
        <dbReference type="ARBA" id="ARBA00023323"/>
    </source>
</evidence>
<dbReference type="Gene3D" id="3.30.240.40">
    <property type="entry name" value="E6 early regulatory protein"/>
    <property type="match status" value="2"/>
</dbReference>
<keyword evidence="5 16" id="KW-1090">Inhibition of host innate immune response by virus</keyword>
<keyword evidence="3 16" id="KW-1048">Host nucleus</keyword>
<comment type="subunit">
    <text evidence="16">Forms homodimers. Interacts with ubiquitin-protein ligase UBE3A/E6-AP; this interaction stimulates UBE3A ubiquitin activity. Interacts with host BAK1.</text>
</comment>
<evidence type="ECO:0000256" key="8">
    <source>
        <dbReference type="ARBA" id="ARBA00022833"/>
    </source>
</evidence>
<dbReference type="Pfam" id="PF00518">
    <property type="entry name" value="E6"/>
    <property type="match status" value="1"/>
</dbReference>
<dbReference type="SUPFAM" id="SSF161229">
    <property type="entry name" value="E6 C-terminal domain-like"/>
    <property type="match status" value="2"/>
</dbReference>
<evidence type="ECO:0000256" key="12">
    <source>
        <dbReference type="ARBA" id="ARBA00023163"/>
    </source>
</evidence>
<evidence type="ECO:0000256" key="9">
    <source>
        <dbReference type="ARBA" id="ARBA00023015"/>
    </source>
</evidence>
<comment type="function">
    <text evidence="16">Plays a major role in the induction and maintenance of cellular transformation. E6 associates with host UBE3A/E6-AP ubiquitin-protein ligase and modulates its activity. Protects host keratinocytes from apoptosis by mediating the degradation of host BAK1. May also inhibit host immune response.</text>
</comment>
<dbReference type="HAMAP" id="MF_04006">
    <property type="entry name" value="HPV_E6"/>
    <property type="match status" value="1"/>
</dbReference>
<keyword evidence="9 16" id="KW-0805">Transcription regulation</keyword>
<name>A0A1Q1PPE0_9PAPI</name>
<evidence type="ECO:0000256" key="3">
    <source>
        <dbReference type="ARBA" id="ARBA00022562"/>
    </source>
</evidence>
<evidence type="ECO:0000256" key="2">
    <source>
        <dbReference type="ARBA" id="ARBA00022518"/>
    </source>
</evidence>
<keyword evidence="4 16" id="KW-0945">Host-virus interaction</keyword>
<dbReference type="EMBL" id="KX781284">
    <property type="protein sequence ID" value="AQM73676.1"/>
    <property type="molecule type" value="Genomic_DNA"/>
</dbReference>
<evidence type="ECO:0000256" key="6">
    <source>
        <dbReference type="ARBA" id="ARBA00022723"/>
    </source>
</evidence>
<keyword evidence="14 16" id="KW-0899">Viral immunoevasion</keyword>
<dbReference type="InterPro" id="IPR038575">
    <property type="entry name" value="E6_sf"/>
</dbReference>
<dbReference type="GO" id="GO:0006351">
    <property type="term" value="P:DNA-templated transcription"/>
    <property type="evidence" value="ECO:0007669"/>
    <property type="project" value="UniProtKB-UniRule"/>
</dbReference>
<keyword evidence="15 16" id="KW-1119">Modulation of host cell apoptosis by virus</keyword>
<evidence type="ECO:0000256" key="17">
    <source>
        <dbReference type="RuleBase" id="RU363123"/>
    </source>
</evidence>
<protein>
    <recommendedName>
        <fullName evidence="16 17">Protein E6</fullName>
    </recommendedName>
</protein>
<dbReference type="GO" id="GO:0052150">
    <property type="term" value="P:symbiont-mediated perturbation of host apoptosis"/>
    <property type="evidence" value="ECO:0007669"/>
    <property type="project" value="UniProtKB-KW"/>
</dbReference>
<accession>A0A1Q1PPE0</accession>
<dbReference type="InterPro" id="IPR001334">
    <property type="entry name" value="E6"/>
</dbReference>
<feature type="zinc finger region" evidence="16">
    <location>
        <begin position="28"/>
        <end position="64"/>
    </location>
</feature>
<keyword evidence="8 16" id="KW-0862">Zinc</keyword>
<evidence type="ECO:0000256" key="11">
    <source>
        <dbReference type="ARBA" id="ARBA00023159"/>
    </source>
</evidence>
<dbReference type="GO" id="GO:0042025">
    <property type="term" value="C:host cell nucleus"/>
    <property type="evidence" value="ECO:0007669"/>
    <property type="project" value="UniProtKB-SubCell"/>
</dbReference>
<evidence type="ECO:0000256" key="4">
    <source>
        <dbReference type="ARBA" id="ARBA00022581"/>
    </source>
</evidence>
<comment type="subcellular location">
    <subcellularLocation>
        <location evidence="16 17">Host cytoplasm</location>
    </subcellularLocation>
    <subcellularLocation>
        <location evidence="16 17">Host nucleus</location>
    </subcellularLocation>
</comment>
<evidence type="ECO:0000256" key="1">
    <source>
        <dbReference type="ARBA" id="ARBA00006346"/>
    </source>
</evidence>
<keyword evidence="10 16" id="KW-0238">DNA-binding</keyword>
<dbReference type="GO" id="GO:0008270">
    <property type="term" value="F:zinc ion binding"/>
    <property type="evidence" value="ECO:0007669"/>
    <property type="project" value="UniProtKB-KW"/>
</dbReference>
<evidence type="ECO:0000256" key="7">
    <source>
        <dbReference type="ARBA" id="ARBA00022771"/>
    </source>
</evidence>
<evidence type="ECO:0000256" key="16">
    <source>
        <dbReference type="HAMAP-Rule" id="MF_04006"/>
    </source>
</evidence>
<dbReference type="GO" id="GO:0030430">
    <property type="term" value="C:host cell cytoplasm"/>
    <property type="evidence" value="ECO:0007669"/>
    <property type="project" value="UniProtKB-SubCell"/>
</dbReference>
<evidence type="ECO:0000256" key="14">
    <source>
        <dbReference type="ARBA" id="ARBA00023280"/>
    </source>
</evidence>
<evidence type="ECO:0000256" key="13">
    <source>
        <dbReference type="ARBA" id="ARBA00023200"/>
    </source>
</evidence>
<keyword evidence="7 16" id="KW-0863">Zinc-finger</keyword>
<gene>
    <name evidence="16" type="primary">E6</name>
</gene>
<organism evidence="18">
    <name type="scientific">Human papillomavirus</name>
    <dbReference type="NCBI Taxonomy" id="10566"/>
    <lineage>
        <taxon>Viruses</taxon>
        <taxon>Monodnaviria</taxon>
        <taxon>Shotokuvirae</taxon>
        <taxon>Cossaviricota</taxon>
        <taxon>Papovaviricetes</taxon>
        <taxon>Zurhausenvirales</taxon>
        <taxon>Papillomaviridae</taxon>
    </lineage>
</organism>
<dbReference type="GO" id="GO:0039502">
    <property type="term" value="P:symbiont-mediated suppression of host type I interferon-mediated signaling pathway"/>
    <property type="evidence" value="ECO:0007669"/>
    <property type="project" value="UniProtKB-UniRule"/>
</dbReference>
<dbReference type="GO" id="GO:0039648">
    <property type="term" value="P:symbiont-mediated perturbation of host ubiquitin-like protein modification"/>
    <property type="evidence" value="ECO:0007669"/>
    <property type="project" value="UniProtKB-UniRule"/>
</dbReference>
<dbReference type="GO" id="GO:0006355">
    <property type="term" value="P:regulation of DNA-templated transcription"/>
    <property type="evidence" value="ECO:0007669"/>
    <property type="project" value="UniProtKB-UniRule"/>
</dbReference>
<evidence type="ECO:0000256" key="10">
    <source>
        <dbReference type="ARBA" id="ARBA00023125"/>
    </source>
</evidence>
<keyword evidence="2 16" id="KW-0244">Early protein</keyword>
<sequence length="147" mass="17055">MEPLLYPLCLQEYCNYFNLDRSTVTLPCIFCRSTVDAVQLTTFEDRQLSLVWRGNSCYAACVSCVSNVAAFERNKYFQCFVKGEYIELLTRTPLQDLIVRCLYCMWLLSGDEKIELIACGENFYLVRGSWKGVCRRCLHDAWGESHN</sequence>
<comment type="caution">
    <text evidence="16">Lacks conserved residue(s) required for the propagation of feature annotation.</text>
</comment>